<protein>
    <submittedName>
        <fullName evidence="3">Uncharacterized protein</fullName>
    </submittedName>
</protein>
<organism evidence="3 4">
    <name type="scientific">Alistipes onderdonkii</name>
    <dbReference type="NCBI Taxonomy" id="328813"/>
    <lineage>
        <taxon>Bacteria</taxon>
        <taxon>Pseudomonadati</taxon>
        <taxon>Bacteroidota</taxon>
        <taxon>Bacteroidia</taxon>
        <taxon>Bacteroidales</taxon>
        <taxon>Rikenellaceae</taxon>
        <taxon>Alistipes</taxon>
    </lineage>
</organism>
<evidence type="ECO:0000313" key="4">
    <source>
        <dbReference type="Proteomes" id="UP000195772"/>
    </source>
</evidence>
<name>A0A1Y3QYP8_9BACT</name>
<keyword evidence="2" id="KW-1133">Transmembrane helix</keyword>
<feature type="transmembrane region" description="Helical" evidence="2">
    <location>
        <begin position="138"/>
        <end position="159"/>
    </location>
</feature>
<proteinExistence type="predicted"/>
<keyword evidence="2" id="KW-0812">Transmembrane</keyword>
<feature type="transmembrane region" description="Helical" evidence="2">
    <location>
        <begin position="13"/>
        <end position="34"/>
    </location>
</feature>
<evidence type="ECO:0000256" key="1">
    <source>
        <dbReference type="SAM" id="MobiDB-lite"/>
    </source>
</evidence>
<sequence>MSNYPMVDEVNRLVGNLLAAGSGVFLPGVGSLFVERRGARRLSKRSVQPPCRVVSFSSQQQGVSLADELARTLHCDAAGAQDVYDRWLSRTREGDVLTIEGVGVLKFKNFTLAPAFDRLLNPQGHEPVRIKPARRLDWALWVGIAAIVIAAGFGGAEFLRINSSDIPEPGAAAEVARTLPAADAGIPADSSATAGVTDEGTATAVAGTKAAETDVAGSSAAGAAGTADSAGDRADATVTRADAKPAGQRPGSAARVSTEPASLVSGHRYVVLGVFSTPENAARAAADAEARDASVRCGVYRFGNKFMVSPFEAPDAEACMLFIRNYSDRFPGLWTYTAR</sequence>
<dbReference type="AlphaFoldDB" id="A0A1Y3QYP8"/>
<reference evidence="4" key="1">
    <citation type="submission" date="2017-04" db="EMBL/GenBank/DDBJ databases">
        <title>Function of individual gut microbiota members based on whole genome sequencing of pure cultures obtained from chicken caecum.</title>
        <authorList>
            <person name="Medvecky M."/>
            <person name="Cejkova D."/>
            <person name="Polansky O."/>
            <person name="Karasova D."/>
            <person name="Kubasova T."/>
            <person name="Cizek A."/>
            <person name="Rychlik I."/>
        </authorList>
    </citation>
    <scope>NUCLEOTIDE SEQUENCE [LARGE SCALE GENOMIC DNA]</scope>
    <source>
        <strain evidence="4">An90</strain>
    </source>
</reference>
<dbReference type="eggNOG" id="ENOG50319U1">
    <property type="taxonomic scope" value="Bacteria"/>
</dbReference>
<comment type="caution">
    <text evidence="3">The sequence shown here is derived from an EMBL/GenBank/DDBJ whole genome shotgun (WGS) entry which is preliminary data.</text>
</comment>
<feature type="region of interest" description="Disordered" evidence="1">
    <location>
        <begin position="215"/>
        <end position="259"/>
    </location>
</feature>
<accession>A0A1Y3QYP8</accession>
<dbReference type="EMBL" id="NFHB01000001">
    <property type="protein sequence ID" value="OUN04811.1"/>
    <property type="molecule type" value="Genomic_DNA"/>
</dbReference>
<gene>
    <name evidence="3" type="ORF">B5G41_00420</name>
</gene>
<evidence type="ECO:0000313" key="3">
    <source>
        <dbReference type="EMBL" id="OUN04811.1"/>
    </source>
</evidence>
<dbReference type="RefSeq" id="WP_087400933.1">
    <property type="nucleotide sequence ID" value="NZ_NFHB01000001.1"/>
</dbReference>
<evidence type="ECO:0000256" key="2">
    <source>
        <dbReference type="SAM" id="Phobius"/>
    </source>
</evidence>
<keyword evidence="2" id="KW-0472">Membrane</keyword>
<feature type="compositionally biased region" description="Low complexity" evidence="1">
    <location>
        <begin position="215"/>
        <end position="229"/>
    </location>
</feature>
<dbReference type="OrthoDB" id="1001259at2"/>
<dbReference type="Proteomes" id="UP000195772">
    <property type="component" value="Unassembled WGS sequence"/>
</dbReference>